<dbReference type="InterPro" id="IPR032820">
    <property type="entry name" value="ATPase_put"/>
</dbReference>
<keyword evidence="2" id="KW-0472">Membrane</keyword>
<keyword evidence="4" id="KW-1185">Reference proteome</keyword>
<feature type="transmembrane region" description="Helical" evidence="2">
    <location>
        <begin position="85"/>
        <end position="104"/>
    </location>
</feature>
<dbReference type="EMBL" id="SJPU01000001">
    <property type="protein sequence ID" value="TWU18930.1"/>
    <property type="molecule type" value="Genomic_DNA"/>
</dbReference>
<dbReference type="Pfam" id="PF09527">
    <property type="entry name" value="ATPase_gene1"/>
    <property type="match status" value="1"/>
</dbReference>
<feature type="compositionally biased region" description="Polar residues" evidence="1">
    <location>
        <begin position="32"/>
        <end position="49"/>
    </location>
</feature>
<name>A0A5C6C311_9BACT</name>
<evidence type="ECO:0000313" key="3">
    <source>
        <dbReference type="EMBL" id="TWU18930.1"/>
    </source>
</evidence>
<proteinExistence type="predicted"/>
<sequence>MMDSTPPPAPDDAPSDDADDAPNAAPLAGHPTNRSAHSPTPSQSAQERQTLLRLASSGFELATYSLVLGGAGYGLDHWLGNATPYFAIAGILLGFSLGFYRLIVMASKIS</sequence>
<evidence type="ECO:0000313" key="4">
    <source>
        <dbReference type="Proteomes" id="UP000319908"/>
    </source>
</evidence>
<organism evidence="3 4">
    <name type="scientific">Allorhodopirellula heiligendammensis</name>
    <dbReference type="NCBI Taxonomy" id="2714739"/>
    <lineage>
        <taxon>Bacteria</taxon>
        <taxon>Pseudomonadati</taxon>
        <taxon>Planctomycetota</taxon>
        <taxon>Planctomycetia</taxon>
        <taxon>Pirellulales</taxon>
        <taxon>Pirellulaceae</taxon>
        <taxon>Allorhodopirellula</taxon>
    </lineage>
</organism>
<evidence type="ECO:0008006" key="5">
    <source>
        <dbReference type="Google" id="ProtNLM"/>
    </source>
</evidence>
<evidence type="ECO:0000256" key="1">
    <source>
        <dbReference type="SAM" id="MobiDB-lite"/>
    </source>
</evidence>
<gene>
    <name evidence="3" type="ORF">Poly21_11010</name>
</gene>
<feature type="region of interest" description="Disordered" evidence="1">
    <location>
        <begin position="1"/>
        <end position="50"/>
    </location>
</feature>
<dbReference type="RefSeq" id="WP_302117633.1">
    <property type="nucleotide sequence ID" value="NZ_SJPU01000001.1"/>
</dbReference>
<evidence type="ECO:0000256" key="2">
    <source>
        <dbReference type="SAM" id="Phobius"/>
    </source>
</evidence>
<dbReference type="Proteomes" id="UP000319908">
    <property type="component" value="Unassembled WGS sequence"/>
</dbReference>
<accession>A0A5C6C311</accession>
<keyword evidence="2" id="KW-0812">Transmembrane</keyword>
<comment type="caution">
    <text evidence="3">The sequence shown here is derived from an EMBL/GenBank/DDBJ whole genome shotgun (WGS) entry which is preliminary data.</text>
</comment>
<dbReference type="AlphaFoldDB" id="A0A5C6C311"/>
<reference evidence="3 4" key="1">
    <citation type="journal article" date="2020" name="Antonie Van Leeuwenhoek">
        <title>Rhodopirellula heiligendammensis sp. nov., Rhodopirellula pilleata sp. nov., and Rhodopirellula solitaria sp. nov. isolated from natural or artificial marine surfaces in Northern Germany and California, USA, and emended description of the genus Rhodopirellula.</title>
        <authorList>
            <person name="Kallscheuer N."/>
            <person name="Wiegand S."/>
            <person name="Jogler M."/>
            <person name="Boedeker C."/>
            <person name="Peeters S.H."/>
            <person name="Rast P."/>
            <person name="Heuer A."/>
            <person name="Jetten M.S.M."/>
            <person name="Rohde M."/>
            <person name="Jogler C."/>
        </authorList>
    </citation>
    <scope>NUCLEOTIDE SEQUENCE [LARGE SCALE GENOMIC DNA]</scope>
    <source>
        <strain evidence="3 4">Poly21</strain>
    </source>
</reference>
<protein>
    <recommendedName>
        <fullName evidence="5">F0F1-ATPase subunit (ATPase_gene1)</fullName>
    </recommendedName>
</protein>
<keyword evidence="2" id="KW-1133">Transmembrane helix</keyword>
<feature type="compositionally biased region" description="Pro residues" evidence="1">
    <location>
        <begin position="1"/>
        <end position="11"/>
    </location>
</feature>